<keyword evidence="4" id="KW-1185">Reference proteome</keyword>
<accession>A0A8J3YXW3</accession>
<gene>
    <name evidence="3" type="ORF">Vau01_000830</name>
</gene>
<dbReference type="EMBL" id="BOPG01000002">
    <property type="protein sequence ID" value="GIJ52567.1"/>
    <property type="molecule type" value="Genomic_DNA"/>
</dbReference>
<feature type="compositionally biased region" description="Gly residues" evidence="1">
    <location>
        <begin position="374"/>
        <end position="383"/>
    </location>
</feature>
<feature type="transmembrane region" description="Helical" evidence="2">
    <location>
        <begin position="302"/>
        <end position="325"/>
    </location>
</feature>
<comment type="caution">
    <text evidence="3">The sequence shown here is derived from an EMBL/GenBank/DDBJ whole genome shotgun (WGS) entry which is preliminary data.</text>
</comment>
<feature type="region of interest" description="Disordered" evidence="1">
    <location>
        <begin position="331"/>
        <end position="384"/>
    </location>
</feature>
<evidence type="ECO:0000256" key="1">
    <source>
        <dbReference type="SAM" id="MobiDB-lite"/>
    </source>
</evidence>
<dbReference type="Proteomes" id="UP000612585">
    <property type="component" value="Unassembled WGS sequence"/>
</dbReference>
<dbReference type="AlphaFoldDB" id="A0A8J3YXW3"/>
<keyword evidence="2" id="KW-0472">Membrane</keyword>
<evidence type="ECO:0000313" key="3">
    <source>
        <dbReference type="EMBL" id="GIJ52567.1"/>
    </source>
</evidence>
<evidence type="ECO:0000313" key="4">
    <source>
        <dbReference type="Proteomes" id="UP000612585"/>
    </source>
</evidence>
<organism evidence="3 4">
    <name type="scientific">Virgisporangium aurantiacum</name>
    <dbReference type="NCBI Taxonomy" id="175570"/>
    <lineage>
        <taxon>Bacteria</taxon>
        <taxon>Bacillati</taxon>
        <taxon>Actinomycetota</taxon>
        <taxon>Actinomycetes</taxon>
        <taxon>Micromonosporales</taxon>
        <taxon>Micromonosporaceae</taxon>
        <taxon>Virgisporangium</taxon>
    </lineage>
</organism>
<keyword evidence="2" id="KW-0812">Transmembrane</keyword>
<name>A0A8J3YXW3_9ACTN</name>
<keyword evidence="2" id="KW-1133">Transmembrane helix</keyword>
<sequence>MAVAERRASVGWVRVVMAALLAVAVLVPMATVAAWASAENSDGRARIESERRGVAYLRPLTRLLDTLAAGQSAAVRGEQVDNPSIESALAAVELVELRHGAELNSRSRWPTLRDSIKELVQRPGSPGLEAYQRWGQAVDLTVALIRRVGDTSRLIVDSEVDSSYLVDAGLVRLPEIVQAAGQLADLGHMTPGLRAEDPRAAILRDRIATNAGAVAAGLSNVADASRSGQVGSALLSPLDQFGAATDQLAPSVAVATMPPLPDNLTAASVGVRDSSQRLGQTIWAELDRLLVARLDDLADRRLQILVVVVVGLLVAVGAAVALLILTRRQRPPRRRSPAHAAPDDPDESGRPATLGASLSATFGNDPPGQHSVLPGGGLYGGPGTDPAVTAVVGTGIGGSGRSPAGAR</sequence>
<evidence type="ECO:0000256" key="2">
    <source>
        <dbReference type="SAM" id="Phobius"/>
    </source>
</evidence>
<reference evidence="3" key="1">
    <citation type="submission" date="2021-01" db="EMBL/GenBank/DDBJ databases">
        <title>Whole genome shotgun sequence of Virgisporangium aurantiacum NBRC 16421.</title>
        <authorList>
            <person name="Komaki H."/>
            <person name="Tamura T."/>
        </authorList>
    </citation>
    <scope>NUCLEOTIDE SEQUENCE</scope>
    <source>
        <strain evidence="3">NBRC 16421</strain>
    </source>
</reference>
<protein>
    <submittedName>
        <fullName evidence="3">Uncharacterized protein</fullName>
    </submittedName>
</protein>
<proteinExistence type="predicted"/>